<feature type="transmembrane region" description="Helical" evidence="15">
    <location>
        <begin position="390"/>
        <end position="408"/>
    </location>
</feature>
<comment type="caution">
    <text evidence="17">The sequence shown here is derived from an EMBL/GenBank/DDBJ whole genome shotgun (WGS) entry which is preliminary data.</text>
</comment>
<dbReference type="Pfam" id="PF14288">
    <property type="entry name" value="FKS1_dom1"/>
    <property type="match status" value="1"/>
</dbReference>
<feature type="transmembrane region" description="Helical" evidence="15">
    <location>
        <begin position="1399"/>
        <end position="1427"/>
    </location>
</feature>
<feature type="transmembrane region" description="Helical" evidence="15">
    <location>
        <begin position="1677"/>
        <end position="1696"/>
    </location>
</feature>
<dbReference type="PANTHER" id="PTHR12741">
    <property type="entry name" value="LYST-INTERACTING PROTEIN LIP5 DOPAMINE RESPONSIVE PROTEIN DRG-1"/>
    <property type="match status" value="1"/>
</dbReference>
<dbReference type="GO" id="GO:0008360">
    <property type="term" value="P:regulation of cell shape"/>
    <property type="evidence" value="ECO:0007669"/>
    <property type="project" value="UniProtKB-KW"/>
</dbReference>
<keyword evidence="11" id="KW-0961">Cell wall biogenesis/degradation</keyword>
<evidence type="ECO:0000256" key="15">
    <source>
        <dbReference type="SAM" id="Phobius"/>
    </source>
</evidence>
<keyword evidence="10 15" id="KW-0472">Membrane</keyword>
<evidence type="ECO:0000256" key="6">
    <source>
        <dbReference type="ARBA" id="ARBA00022679"/>
    </source>
</evidence>
<dbReference type="GO" id="GO:0000148">
    <property type="term" value="C:1,3-beta-D-glucan synthase complex"/>
    <property type="evidence" value="ECO:0007669"/>
    <property type="project" value="InterPro"/>
</dbReference>
<dbReference type="GO" id="GO:0006075">
    <property type="term" value="P:(1-&gt;3)-beta-D-glucan biosynthetic process"/>
    <property type="evidence" value="ECO:0007669"/>
    <property type="project" value="InterPro"/>
</dbReference>
<dbReference type="GO" id="GO:0003843">
    <property type="term" value="F:1,3-beta-D-glucan synthase activity"/>
    <property type="evidence" value="ECO:0007669"/>
    <property type="project" value="UniProtKB-EC"/>
</dbReference>
<evidence type="ECO:0000256" key="8">
    <source>
        <dbReference type="ARBA" id="ARBA00022960"/>
    </source>
</evidence>
<feature type="transmembrane region" description="Helical" evidence="15">
    <location>
        <begin position="314"/>
        <end position="333"/>
    </location>
</feature>
<name>A0A8T2TG86_CERRI</name>
<feature type="transmembrane region" description="Helical" evidence="15">
    <location>
        <begin position="1610"/>
        <end position="1631"/>
    </location>
</feature>
<evidence type="ECO:0000256" key="7">
    <source>
        <dbReference type="ARBA" id="ARBA00022692"/>
    </source>
</evidence>
<dbReference type="OMA" id="ICYTRIW"/>
<dbReference type="SMART" id="SM01205">
    <property type="entry name" value="FKS1_dom1"/>
    <property type="match status" value="1"/>
</dbReference>
<dbReference type="InterPro" id="IPR003440">
    <property type="entry name" value="Glyco_trans_48_dom"/>
</dbReference>
<comment type="similarity">
    <text evidence="2">Belongs to the glycosyltransferase 48 family.</text>
</comment>
<dbReference type="OrthoDB" id="1880850at2759"/>
<dbReference type="EC" id="2.4.1.34" evidence="3"/>
<evidence type="ECO:0000256" key="10">
    <source>
        <dbReference type="ARBA" id="ARBA00023136"/>
    </source>
</evidence>
<dbReference type="Pfam" id="PF02364">
    <property type="entry name" value="Glucan_synthase"/>
    <property type="match status" value="1"/>
</dbReference>
<feature type="transmembrane region" description="Helical" evidence="15">
    <location>
        <begin position="1748"/>
        <end position="1766"/>
    </location>
</feature>
<feature type="transmembrane region" description="Helical" evidence="15">
    <location>
        <begin position="353"/>
        <end position="378"/>
    </location>
</feature>
<evidence type="ECO:0000256" key="11">
    <source>
        <dbReference type="ARBA" id="ARBA00023316"/>
    </source>
</evidence>
<keyword evidence="18" id="KW-1185">Reference proteome</keyword>
<evidence type="ECO:0000256" key="12">
    <source>
        <dbReference type="ARBA" id="ARBA00032165"/>
    </source>
</evidence>
<sequence>MASNRRFNGHAHPPGIRAQTDEEETAEETFNIVPLHDMLMDEDIVRFPEVRAARAALQTLGGLSQPAGWEEGMDLLDWLSLLFGFQEGNVKNQREHLVMLLANKQMRLQPPPDPLDRLDDTVVEDIRNKLLRNYVEWCSFLRKANNLWLQRGSHDQQRKELLYIGLHLLIWGEAANLRFMPECLCFLFHNMAGEMNKILEHKLQGGDASQPFMPHYTGDNAFLLKVITPLYRLVRAEAEASHHGSKPHSSWRNYDDLNEFFWSDECFRQLSWPMNPSCSFMYCPPSGRKAQRRSRVGKTGFVEQRSFWNLFRSFDHLWAGLILMLQAMIILAFHDHEKAPWTLLSDRDVQARALSIFISWAGIRLLQSVLDIIMQFALISAETILIGVRMVFKIVVASIWTLLFALLYRKAWDRRGVEGGWFNEADAAFRQLVIAAALFILPELFSIILLLLPWLGNPIERSEHRVSRALTWWFYSPCFVGRGLREGLWDNIKSALYWGIVLVTKFSFSYFLQIRPLVVPTRELLALRGVDYSWYQFWGSGSNRVAVFVLWAPVVLVYLMDLQIWYTILSAFVGYLIGLLQHIGEIRNLDQVKMRFQFFASAVSLNLTPEEPLFRVRELGSWLSKFIRRTRLRYGFSTDYKKYASGSYEAEKFAFLWNTIIKTFREEDIVSDKEEQLLEVPSPAWNISVTQWPCMLLANELSIALQQIKNWQGDDDRRLWRKIAKSEYRRCAVIECFESSRHVMQRILREGSAELRRIEKIFSRIQSSLNAGSFLKDYKVSSLIRVHEWILELVMMLLMVEKSKHDEGFHARVVEILQSLSEVVDRDLRSESQQTGEESTSRGNLSRMKELPFTAAIVLPDFRDTAFMRQLRRFYTILSTKDTMRDIPKNCEARRRIAFFCNSLFMNMPSAPPVERMLGFSVLTPYYEEEVLYSKANLKAKTEDGSSVLYYLQTIFPDDWTNFIERMIREKGLTNVQDLWDLDGGIDLRLWASYRGQTLARTVRGMMYYHKAMKVLSYLDSASPIELQEGRELLASMNLEGNTASPGSSSRDHILNRTRSGVSGVYKEAQQNAIANMKFTYVVTCQLYGEHKAIDSKPEKKRLADDILFLMRNNKALRIAYVDRVKAGGADDFYSVLVKYDSLLEREVEIYRIKLPGPMKLGEGKPENQNHALIFTRGDALQTIDMNQDNYFEEALKARNLLQEFTVRHGLRKPQILGVREHVFTGTVSSVASFMSGQETSFVTMGQRVLANPLKVRMHYGHPDVFDRLWFLQRGGISKASSKINVSEDIYAGFNCTLRGGNVTHHEYIQAGKGRDLGLSQIAVFESKVASGNGEQVLSRDVYRLGHRLDFFRMLSFYYTTVGFFISNLMVVLTVYAFLWGRVYLALSGLESSVLTQSAFANTALTASLNQQFLVQLGILTALPMILQNSLEQGFYSSLWDFIIMQLQLASVFFTFSLGTRAHYFGRTVLHGGAGYRATGRGFVLHHEKFCDTYILFSRSHFVKGVELIVLLVIYQAFGAVGAVSTTAYVLITISTWFLALSWVLGPFLFNPLGFDQLKLSQDIDDFWNWIWDKRECAEDRDWEKYRANPQRSWKVWWSKEYEHLNHTGLWGMIFEIVLNLRFLFLQYGIVYHLNIAGGQKSIFVYIFSWLYMAVITGTYVIVLIAARKLSVKKHVYYRLVQATIAVVVVVVLIVLATRTSFQIIDTILSVFAFLPTGWALLSIVVVFRRFIEHTPVWEIVVSVARLYELFLGILVFIPLLVLSWIPGFQDMQNRILFSTAYISGINITRLFEEKKPRNQPESNKTV</sequence>
<protein>
    <recommendedName>
        <fullName evidence="12">1,3-beta-glucan synthase</fullName>
        <ecNumber evidence="3">2.4.1.34</ecNumber>
    </recommendedName>
    <alternativeName>
        <fullName evidence="12">1,3-beta-glucan synthase</fullName>
    </alternativeName>
</protein>
<keyword evidence="7 15" id="KW-0812">Transmembrane</keyword>
<feature type="transmembrane region" description="Helical" evidence="15">
    <location>
        <begin position="466"/>
        <end position="484"/>
    </location>
</feature>
<dbReference type="EMBL" id="CM035417">
    <property type="protein sequence ID" value="KAH7422297.1"/>
    <property type="molecule type" value="Genomic_DNA"/>
</dbReference>
<feature type="region of interest" description="Disordered" evidence="14">
    <location>
        <begin position="1"/>
        <end position="26"/>
    </location>
</feature>
<feature type="transmembrane region" description="Helical" evidence="15">
    <location>
        <begin position="1439"/>
        <end position="1458"/>
    </location>
</feature>
<evidence type="ECO:0000259" key="16">
    <source>
        <dbReference type="SMART" id="SM01205"/>
    </source>
</evidence>
<keyword evidence="8" id="KW-0133">Cell shape</keyword>
<dbReference type="InterPro" id="IPR026899">
    <property type="entry name" value="FKS1-like_dom1"/>
</dbReference>
<reference evidence="17" key="1">
    <citation type="submission" date="2021-08" db="EMBL/GenBank/DDBJ databases">
        <title>WGS assembly of Ceratopteris richardii.</title>
        <authorList>
            <person name="Marchant D.B."/>
            <person name="Chen G."/>
            <person name="Jenkins J."/>
            <person name="Shu S."/>
            <person name="Leebens-Mack J."/>
            <person name="Grimwood J."/>
            <person name="Schmutz J."/>
            <person name="Soltis P."/>
            <person name="Soltis D."/>
            <person name="Chen Z.-H."/>
        </authorList>
    </citation>
    <scope>NUCLEOTIDE SEQUENCE</scope>
    <source>
        <strain evidence="17">Whitten #5841</strain>
        <tissue evidence="17">Leaf</tissue>
    </source>
</reference>
<evidence type="ECO:0000256" key="3">
    <source>
        <dbReference type="ARBA" id="ARBA00012589"/>
    </source>
</evidence>
<keyword evidence="6" id="KW-0808">Transferase</keyword>
<dbReference type="Proteomes" id="UP000825935">
    <property type="component" value="Chromosome 12"/>
</dbReference>
<keyword evidence="9 15" id="KW-1133">Transmembrane helix</keyword>
<feature type="transmembrane region" description="Helical" evidence="15">
    <location>
        <begin position="1708"/>
        <end position="1728"/>
    </location>
</feature>
<feature type="transmembrane region" description="Helical" evidence="15">
    <location>
        <begin position="1528"/>
        <end position="1550"/>
    </location>
</feature>
<evidence type="ECO:0000256" key="1">
    <source>
        <dbReference type="ARBA" id="ARBA00004651"/>
    </source>
</evidence>
<comment type="subcellular location">
    <subcellularLocation>
        <location evidence="1">Cell membrane</location>
        <topology evidence="1">Multi-pass membrane protein</topology>
    </subcellularLocation>
</comment>
<feature type="domain" description="1,3-beta-glucan synthase component FKS1-like" evidence="16">
    <location>
        <begin position="158"/>
        <end position="275"/>
    </location>
</feature>
<evidence type="ECO:0000256" key="14">
    <source>
        <dbReference type="SAM" id="MobiDB-lite"/>
    </source>
</evidence>
<feature type="transmembrane region" description="Helical" evidence="15">
    <location>
        <begin position="428"/>
        <end position="454"/>
    </location>
</feature>
<feature type="transmembrane region" description="Helical" evidence="15">
    <location>
        <begin position="564"/>
        <end position="584"/>
    </location>
</feature>
<evidence type="ECO:0000313" key="17">
    <source>
        <dbReference type="EMBL" id="KAH7422297.1"/>
    </source>
</evidence>
<feature type="transmembrane region" description="Helical" evidence="15">
    <location>
        <begin position="1643"/>
        <end position="1665"/>
    </location>
</feature>
<evidence type="ECO:0000256" key="5">
    <source>
        <dbReference type="ARBA" id="ARBA00022676"/>
    </source>
</evidence>
<evidence type="ECO:0000256" key="9">
    <source>
        <dbReference type="ARBA" id="ARBA00022989"/>
    </source>
</evidence>
<evidence type="ECO:0000256" key="13">
    <source>
        <dbReference type="ARBA" id="ARBA00047777"/>
    </source>
</evidence>
<feature type="transmembrane region" description="Helical" evidence="15">
    <location>
        <begin position="1502"/>
        <end position="1521"/>
    </location>
</feature>
<keyword evidence="5" id="KW-0328">Glycosyltransferase</keyword>
<proteinExistence type="inferred from homology"/>
<dbReference type="GO" id="GO:0005886">
    <property type="term" value="C:plasma membrane"/>
    <property type="evidence" value="ECO:0007669"/>
    <property type="project" value="TreeGrafter"/>
</dbReference>
<feature type="transmembrane region" description="Helical" evidence="15">
    <location>
        <begin position="535"/>
        <end position="558"/>
    </location>
</feature>
<comment type="catalytic activity">
    <reaction evidence="13">
        <text>[(1-&gt;3)-beta-D-glucosyl](n) + UDP-alpha-D-glucose = [(1-&gt;3)-beta-D-glucosyl](n+1) + UDP + H(+)</text>
        <dbReference type="Rhea" id="RHEA:21476"/>
        <dbReference type="Rhea" id="RHEA-COMP:11146"/>
        <dbReference type="Rhea" id="RHEA-COMP:14303"/>
        <dbReference type="ChEBI" id="CHEBI:15378"/>
        <dbReference type="ChEBI" id="CHEBI:37671"/>
        <dbReference type="ChEBI" id="CHEBI:58223"/>
        <dbReference type="ChEBI" id="CHEBI:58885"/>
        <dbReference type="EC" id="2.4.1.34"/>
    </reaction>
</comment>
<dbReference type="Pfam" id="PF25968">
    <property type="entry name" value="CALS1"/>
    <property type="match status" value="1"/>
</dbReference>
<accession>A0A8T2TG86</accession>
<organism evidence="17 18">
    <name type="scientific">Ceratopteris richardii</name>
    <name type="common">Triangle waterfern</name>
    <dbReference type="NCBI Taxonomy" id="49495"/>
    <lineage>
        <taxon>Eukaryota</taxon>
        <taxon>Viridiplantae</taxon>
        <taxon>Streptophyta</taxon>
        <taxon>Embryophyta</taxon>
        <taxon>Tracheophyta</taxon>
        <taxon>Polypodiopsida</taxon>
        <taxon>Polypodiidae</taxon>
        <taxon>Polypodiales</taxon>
        <taxon>Pteridineae</taxon>
        <taxon>Pteridaceae</taxon>
        <taxon>Parkerioideae</taxon>
        <taxon>Ceratopteris</taxon>
    </lineage>
</organism>
<dbReference type="InterPro" id="IPR058851">
    <property type="entry name" value="CALS1_helical"/>
</dbReference>
<evidence type="ECO:0000256" key="2">
    <source>
        <dbReference type="ARBA" id="ARBA00009040"/>
    </source>
</evidence>
<evidence type="ECO:0000256" key="4">
    <source>
        <dbReference type="ARBA" id="ARBA00022475"/>
    </source>
</evidence>
<feature type="transmembrane region" description="Helical" evidence="15">
    <location>
        <begin position="1357"/>
        <end position="1379"/>
    </location>
</feature>
<feature type="transmembrane region" description="Helical" evidence="15">
    <location>
        <begin position="496"/>
        <end position="514"/>
    </location>
</feature>
<gene>
    <name evidence="17" type="ORF">KP509_12G002500</name>
</gene>
<dbReference type="PANTHER" id="PTHR12741:SF7">
    <property type="entry name" value="CALLOSE SYNTHASE 12"/>
    <property type="match status" value="1"/>
</dbReference>
<keyword evidence="4" id="KW-1003">Cell membrane</keyword>
<evidence type="ECO:0000313" key="18">
    <source>
        <dbReference type="Proteomes" id="UP000825935"/>
    </source>
</evidence>